<dbReference type="AlphaFoldDB" id="A0AAE0WE86"/>
<evidence type="ECO:0000256" key="2">
    <source>
        <dbReference type="ARBA" id="ARBA00008409"/>
    </source>
</evidence>
<reference evidence="10" key="2">
    <citation type="journal article" date="2021" name="Genome Biol. Evol.">
        <title>Developing a high-quality reference genome for a parasitic bivalve with doubly uniparental inheritance (Bivalvia: Unionida).</title>
        <authorList>
            <person name="Smith C.H."/>
        </authorList>
    </citation>
    <scope>NUCLEOTIDE SEQUENCE</scope>
    <source>
        <strain evidence="10">CHS0354</strain>
        <tissue evidence="10">Mantle</tissue>
    </source>
</reference>
<dbReference type="GO" id="GO:0097322">
    <property type="term" value="F:7SK snRNA binding"/>
    <property type="evidence" value="ECO:0007669"/>
    <property type="project" value="TreeGrafter"/>
</dbReference>
<evidence type="ECO:0000256" key="8">
    <source>
        <dbReference type="SAM" id="Coils"/>
    </source>
</evidence>
<feature type="compositionally biased region" description="Basic residues" evidence="9">
    <location>
        <begin position="64"/>
        <end position="81"/>
    </location>
</feature>
<keyword evidence="6" id="KW-0804">Transcription</keyword>
<sequence length="260" mass="30102">MTAVDCSQVNVVDTSVVDWQEEGVLKQNLNSPSICKQPSPDHDLDHSKENCDGSDMDIPGEERKKKRRRRRHKGGKNHRRWKPYDKLSWSEKRELEEKETRRANQKRADAFASGHPVAPYNTTQFLMNDHIENERIEHDLNRHNSKGSNDSGCTDTSEELNESAEEDYMAREFSETYDNIHAERLNSMTKEELIKNFVEMESKLEQLEKKMTDKTNSGSDVQSISSGGEETVDLKEFLRLKDENQKLVEENSRLKSELVT</sequence>
<keyword evidence="4" id="KW-0805">Transcription regulation</keyword>
<evidence type="ECO:0000256" key="4">
    <source>
        <dbReference type="ARBA" id="ARBA00023015"/>
    </source>
</evidence>
<dbReference type="InterPro" id="IPR024872">
    <property type="entry name" value="HEXIM"/>
</dbReference>
<keyword evidence="7" id="KW-0539">Nucleus</keyword>
<protein>
    <submittedName>
        <fullName evidence="10">Uncharacterized protein</fullName>
    </submittedName>
</protein>
<evidence type="ECO:0000256" key="1">
    <source>
        <dbReference type="ARBA" id="ARBA00004123"/>
    </source>
</evidence>
<dbReference type="Pfam" id="PF15313">
    <property type="entry name" value="HEXIM"/>
    <property type="match status" value="1"/>
</dbReference>
<gene>
    <name evidence="10" type="ORF">CHS0354_000968</name>
</gene>
<dbReference type="GO" id="GO:0005654">
    <property type="term" value="C:nucleoplasm"/>
    <property type="evidence" value="ECO:0007669"/>
    <property type="project" value="TreeGrafter"/>
</dbReference>
<feature type="region of interest" description="Disordered" evidence="9">
    <location>
        <begin position="26"/>
        <end position="84"/>
    </location>
</feature>
<keyword evidence="5 8" id="KW-0175">Coiled coil</keyword>
<dbReference type="GO" id="GO:0005737">
    <property type="term" value="C:cytoplasm"/>
    <property type="evidence" value="ECO:0007669"/>
    <property type="project" value="InterPro"/>
</dbReference>
<reference evidence="10" key="1">
    <citation type="journal article" date="2021" name="Genome Biol. Evol.">
        <title>A High-Quality Reference Genome for a Parasitic Bivalve with Doubly Uniparental Inheritance (Bivalvia: Unionida).</title>
        <authorList>
            <person name="Smith C.H."/>
        </authorList>
    </citation>
    <scope>NUCLEOTIDE SEQUENCE</scope>
    <source>
        <strain evidence="10">CHS0354</strain>
    </source>
</reference>
<feature type="non-terminal residue" evidence="10">
    <location>
        <position position="260"/>
    </location>
</feature>
<comment type="similarity">
    <text evidence="2">Belongs to the HEXIM family.</text>
</comment>
<accession>A0AAE0WE86</accession>
<dbReference type="EMBL" id="JAEAOA010000102">
    <property type="protein sequence ID" value="KAK3610964.1"/>
    <property type="molecule type" value="Genomic_DNA"/>
</dbReference>
<feature type="coiled-coil region" evidence="8">
    <location>
        <begin position="190"/>
        <end position="257"/>
    </location>
</feature>
<proteinExistence type="inferred from homology"/>
<dbReference type="GO" id="GO:0000122">
    <property type="term" value="P:negative regulation of transcription by RNA polymerase II"/>
    <property type="evidence" value="ECO:0007669"/>
    <property type="project" value="InterPro"/>
</dbReference>
<feature type="compositionally biased region" description="Polar residues" evidence="9">
    <location>
        <begin position="146"/>
        <end position="155"/>
    </location>
</feature>
<reference evidence="10" key="3">
    <citation type="submission" date="2023-05" db="EMBL/GenBank/DDBJ databases">
        <authorList>
            <person name="Smith C.H."/>
        </authorList>
    </citation>
    <scope>NUCLEOTIDE SEQUENCE</scope>
    <source>
        <strain evidence="10">CHS0354</strain>
        <tissue evidence="10">Mantle</tissue>
    </source>
</reference>
<dbReference type="PANTHER" id="PTHR13469:SF8">
    <property type="entry name" value="HEXIM P-TEFB COMPLEX SUBUNIT 1"/>
    <property type="match status" value="1"/>
</dbReference>
<evidence type="ECO:0000313" key="10">
    <source>
        <dbReference type="EMBL" id="KAK3610964.1"/>
    </source>
</evidence>
<organism evidence="10 11">
    <name type="scientific">Potamilus streckersoni</name>
    <dbReference type="NCBI Taxonomy" id="2493646"/>
    <lineage>
        <taxon>Eukaryota</taxon>
        <taxon>Metazoa</taxon>
        <taxon>Spiralia</taxon>
        <taxon>Lophotrochozoa</taxon>
        <taxon>Mollusca</taxon>
        <taxon>Bivalvia</taxon>
        <taxon>Autobranchia</taxon>
        <taxon>Heteroconchia</taxon>
        <taxon>Palaeoheterodonta</taxon>
        <taxon>Unionida</taxon>
        <taxon>Unionoidea</taxon>
        <taxon>Unionidae</taxon>
        <taxon>Ambleminae</taxon>
        <taxon>Lampsilini</taxon>
        <taxon>Potamilus</taxon>
    </lineage>
</organism>
<evidence type="ECO:0000256" key="7">
    <source>
        <dbReference type="ARBA" id="ARBA00023242"/>
    </source>
</evidence>
<feature type="region of interest" description="Disordered" evidence="9">
    <location>
        <begin position="140"/>
        <end position="164"/>
    </location>
</feature>
<comment type="caution">
    <text evidence="10">The sequence shown here is derived from an EMBL/GenBank/DDBJ whole genome shotgun (WGS) entry which is preliminary data.</text>
</comment>
<evidence type="ECO:0000256" key="6">
    <source>
        <dbReference type="ARBA" id="ARBA00023163"/>
    </source>
</evidence>
<evidence type="ECO:0000256" key="3">
    <source>
        <dbReference type="ARBA" id="ARBA00022491"/>
    </source>
</evidence>
<dbReference type="Proteomes" id="UP001195483">
    <property type="component" value="Unassembled WGS sequence"/>
</dbReference>
<evidence type="ECO:0000313" key="11">
    <source>
        <dbReference type="Proteomes" id="UP001195483"/>
    </source>
</evidence>
<feature type="compositionally biased region" description="Polar residues" evidence="9">
    <location>
        <begin position="27"/>
        <end position="36"/>
    </location>
</feature>
<keyword evidence="3" id="KW-0678">Repressor</keyword>
<dbReference type="PRINTS" id="PR02094">
    <property type="entry name" value="HEXIMFAMILY"/>
</dbReference>
<dbReference type="PANTHER" id="PTHR13469">
    <property type="entry name" value="HEXAMETHYLENE BISACETAMIDE INDUCIBLE 1"/>
    <property type="match status" value="1"/>
</dbReference>
<evidence type="ECO:0000256" key="9">
    <source>
        <dbReference type="SAM" id="MobiDB-lite"/>
    </source>
</evidence>
<evidence type="ECO:0000256" key="5">
    <source>
        <dbReference type="ARBA" id="ARBA00023054"/>
    </source>
</evidence>
<feature type="compositionally biased region" description="Basic and acidic residues" evidence="9">
    <location>
        <begin position="96"/>
        <end position="109"/>
    </location>
</feature>
<feature type="region of interest" description="Disordered" evidence="9">
    <location>
        <begin position="96"/>
        <end position="119"/>
    </location>
</feature>
<feature type="compositionally biased region" description="Basic and acidic residues" evidence="9">
    <location>
        <begin position="39"/>
        <end position="51"/>
    </location>
</feature>
<comment type="subcellular location">
    <subcellularLocation>
        <location evidence="1">Nucleus</location>
    </subcellularLocation>
</comment>
<dbReference type="GO" id="GO:0004861">
    <property type="term" value="F:cyclin-dependent protein serine/threonine kinase inhibitor activity"/>
    <property type="evidence" value="ECO:0007669"/>
    <property type="project" value="InterPro"/>
</dbReference>
<name>A0AAE0WE86_9BIVA</name>
<dbReference type="Gene3D" id="6.10.250.2910">
    <property type="match status" value="1"/>
</dbReference>
<keyword evidence="11" id="KW-1185">Reference proteome</keyword>